<evidence type="ECO:0000256" key="3">
    <source>
        <dbReference type="ARBA" id="ARBA00022839"/>
    </source>
</evidence>
<dbReference type="Pfam" id="PF00929">
    <property type="entry name" value="RNase_T"/>
    <property type="match status" value="1"/>
</dbReference>
<dbReference type="CDD" id="cd06127">
    <property type="entry name" value="DEDDh"/>
    <property type="match status" value="1"/>
</dbReference>
<reference evidence="5" key="1">
    <citation type="journal article" date="2020" name="Nature">
        <title>Giant virus diversity and host interactions through global metagenomics.</title>
        <authorList>
            <person name="Schulz F."/>
            <person name="Roux S."/>
            <person name="Paez-Espino D."/>
            <person name="Jungbluth S."/>
            <person name="Walsh D.A."/>
            <person name="Denef V.J."/>
            <person name="McMahon K.D."/>
            <person name="Konstantinidis K.T."/>
            <person name="Eloe-Fadrosh E.A."/>
            <person name="Kyrpides N.C."/>
            <person name="Woyke T."/>
        </authorList>
    </citation>
    <scope>NUCLEOTIDE SEQUENCE</scope>
    <source>
        <strain evidence="5">GVMAG-S-1016713-123</strain>
    </source>
</reference>
<dbReference type="PANTHER" id="PTHR30231">
    <property type="entry name" value="DNA POLYMERASE III SUBUNIT EPSILON"/>
    <property type="match status" value="1"/>
</dbReference>
<dbReference type="InterPro" id="IPR012337">
    <property type="entry name" value="RNaseH-like_sf"/>
</dbReference>
<evidence type="ECO:0000313" key="5">
    <source>
        <dbReference type="EMBL" id="QHU34237.1"/>
    </source>
</evidence>
<name>A0A6C0LUE9_9ZZZZ</name>
<dbReference type="InterPro" id="IPR036397">
    <property type="entry name" value="RNaseH_sf"/>
</dbReference>
<proteinExistence type="predicted"/>
<protein>
    <recommendedName>
        <fullName evidence="4">Exonuclease domain-containing protein</fullName>
    </recommendedName>
</protein>
<sequence>MKVLIFDTETTGLLPRSVTSIEQIPYIIQLCYLVYDTTTHEFASQNDYIRIPDNVVVSAESQKIHGIAREKLNEEGIDIHEALFNFNHQYKQCDFVVAHNISFDEKMINYECVRNIMSPIIHKFDPSKTFYCTMKKSIQICKIERETKTGRKYFKWPRLTELHEHLFKQTPYKLHNAYHDNLVCLRCFVEMHFGHDLMIVNEHFKNEFEPILNE</sequence>
<keyword evidence="2" id="KW-0378">Hydrolase</keyword>
<accession>A0A6C0LUE9</accession>
<dbReference type="PANTHER" id="PTHR30231:SF4">
    <property type="entry name" value="PROTEIN NEN2"/>
    <property type="match status" value="1"/>
</dbReference>
<dbReference type="AlphaFoldDB" id="A0A6C0LUE9"/>
<keyword evidence="1" id="KW-0540">Nuclease</keyword>
<dbReference type="EMBL" id="MN740568">
    <property type="protein sequence ID" value="QHU34237.1"/>
    <property type="molecule type" value="Genomic_DNA"/>
</dbReference>
<dbReference type="InterPro" id="IPR013520">
    <property type="entry name" value="Ribonucl_H"/>
</dbReference>
<keyword evidence="3" id="KW-0269">Exonuclease</keyword>
<dbReference type="SUPFAM" id="SSF53098">
    <property type="entry name" value="Ribonuclease H-like"/>
    <property type="match status" value="1"/>
</dbReference>
<organism evidence="5">
    <name type="scientific">viral metagenome</name>
    <dbReference type="NCBI Taxonomy" id="1070528"/>
    <lineage>
        <taxon>unclassified sequences</taxon>
        <taxon>metagenomes</taxon>
        <taxon>organismal metagenomes</taxon>
    </lineage>
</organism>
<dbReference type="SMART" id="SM00479">
    <property type="entry name" value="EXOIII"/>
    <property type="match status" value="1"/>
</dbReference>
<evidence type="ECO:0000256" key="1">
    <source>
        <dbReference type="ARBA" id="ARBA00022722"/>
    </source>
</evidence>
<dbReference type="Gene3D" id="3.30.420.10">
    <property type="entry name" value="Ribonuclease H-like superfamily/Ribonuclease H"/>
    <property type="match status" value="1"/>
</dbReference>
<feature type="domain" description="Exonuclease" evidence="4">
    <location>
        <begin position="2"/>
        <end position="197"/>
    </location>
</feature>
<evidence type="ECO:0000259" key="4">
    <source>
        <dbReference type="SMART" id="SM00479"/>
    </source>
</evidence>
<dbReference type="GO" id="GO:0003676">
    <property type="term" value="F:nucleic acid binding"/>
    <property type="evidence" value="ECO:0007669"/>
    <property type="project" value="InterPro"/>
</dbReference>
<dbReference type="GO" id="GO:0008408">
    <property type="term" value="F:3'-5' exonuclease activity"/>
    <property type="evidence" value="ECO:0007669"/>
    <property type="project" value="TreeGrafter"/>
</dbReference>
<evidence type="ECO:0000256" key="2">
    <source>
        <dbReference type="ARBA" id="ARBA00022801"/>
    </source>
</evidence>